<keyword evidence="2" id="KW-0408">Iron</keyword>
<dbReference type="Proteomes" id="UP000273022">
    <property type="component" value="Unassembled WGS sequence"/>
</dbReference>
<keyword evidence="1" id="KW-0479">Metal-binding</keyword>
<name>A0A3A6TLU4_9GAMM</name>
<evidence type="ECO:0000256" key="1">
    <source>
        <dbReference type="ARBA" id="ARBA00022723"/>
    </source>
</evidence>
<dbReference type="OrthoDB" id="9791262at2"/>
<keyword evidence="3" id="KW-0560">Oxidoreductase</keyword>
<dbReference type="GO" id="GO:0005506">
    <property type="term" value="F:iron ion binding"/>
    <property type="evidence" value="ECO:0007669"/>
    <property type="project" value="UniProtKB-ARBA"/>
</dbReference>
<dbReference type="Pfam" id="PF05721">
    <property type="entry name" value="PhyH"/>
    <property type="match status" value="1"/>
</dbReference>
<dbReference type="RefSeq" id="WP_121855055.1">
    <property type="nucleotide sequence ID" value="NZ_CP037952.1"/>
</dbReference>
<gene>
    <name evidence="3" type="ORF">D5R81_18390</name>
</gene>
<dbReference type="PANTHER" id="PTHR20883:SF15">
    <property type="entry name" value="PHYTANOYL-COA DIOXYGENASE DOMAIN-CONTAINING PROTEIN 1"/>
    <property type="match status" value="1"/>
</dbReference>
<reference evidence="3 4" key="1">
    <citation type="submission" date="2018-09" db="EMBL/GenBank/DDBJ databases">
        <title>Phylogeny of the Shewanellaceae, and recommendation for two new genera, Pseudoshewanella and Parashewanella.</title>
        <authorList>
            <person name="Wang G."/>
        </authorList>
    </citation>
    <scope>NUCLEOTIDE SEQUENCE [LARGE SCALE GENOMIC DNA]</scope>
    <source>
        <strain evidence="3 4">KCTC 22492</strain>
    </source>
</reference>
<dbReference type="InterPro" id="IPR008775">
    <property type="entry name" value="Phytyl_CoA_dOase-like"/>
</dbReference>
<dbReference type="SUPFAM" id="SSF51197">
    <property type="entry name" value="Clavaminate synthase-like"/>
    <property type="match status" value="1"/>
</dbReference>
<evidence type="ECO:0000313" key="3">
    <source>
        <dbReference type="EMBL" id="RJY05855.1"/>
    </source>
</evidence>
<dbReference type="AlphaFoldDB" id="A0A3A6TLU4"/>
<dbReference type="GO" id="GO:0016706">
    <property type="term" value="F:2-oxoglutarate-dependent dioxygenase activity"/>
    <property type="evidence" value="ECO:0007669"/>
    <property type="project" value="UniProtKB-ARBA"/>
</dbReference>
<organism evidence="3 4">
    <name type="scientific">Parashewanella spongiae</name>
    <dbReference type="NCBI Taxonomy" id="342950"/>
    <lineage>
        <taxon>Bacteria</taxon>
        <taxon>Pseudomonadati</taxon>
        <taxon>Pseudomonadota</taxon>
        <taxon>Gammaproteobacteria</taxon>
        <taxon>Alteromonadales</taxon>
        <taxon>Shewanellaceae</taxon>
        <taxon>Parashewanella</taxon>
    </lineage>
</organism>
<proteinExistence type="predicted"/>
<keyword evidence="4" id="KW-1185">Reference proteome</keyword>
<keyword evidence="3" id="KW-0223">Dioxygenase</keyword>
<dbReference type="EMBL" id="QYYH01000180">
    <property type="protein sequence ID" value="RJY05855.1"/>
    <property type="molecule type" value="Genomic_DNA"/>
</dbReference>
<accession>A0A3A6TLU4</accession>
<dbReference type="Gene3D" id="2.60.120.620">
    <property type="entry name" value="q2cbj1_9rhob like domain"/>
    <property type="match status" value="1"/>
</dbReference>
<comment type="caution">
    <text evidence="3">The sequence shown here is derived from an EMBL/GenBank/DDBJ whole genome shotgun (WGS) entry which is preliminary data.</text>
</comment>
<evidence type="ECO:0000256" key="2">
    <source>
        <dbReference type="ARBA" id="ARBA00023004"/>
    </source>
</evidence>
<evidence type="ECO:0000313" key="4">
    <source>
        <dbReference type="Proteomes" id="UP000273022"/>
    </source>
</evidence>
<sequence>MSKFMMFHPESKHVDINNFFKEHGYAVIERFYASDECDQLIERMKGIVDKQSQDNLGVFYTIHDEEHNKNKHLFDSGDKISLFLEKGFDAKTSRNNLFHKLNKVGHALHDIDPIFSQFSRKPALAKLSKALGIKKPLLVQSMFIFKSPKVGGEVVPHQDGSFLYTEPESVIGFWVALEDATIKNGCLMISDKGHFSPLRQRFRKVNNESVMEQTCNEEFPEVDLALEVKKGSLVLLHGRLPHRSCANMSEKSRYAYAVHVIDGHCHYLDDNWLTRPTSMPFVGF</sequence>
<dbReference type="PANTHER" id="PTHR20883">
    <property type="entry name" value="PHYTANOYL-COA DIOXYGENASE DOMAIN CONTAINING 1"/>
    <property type="match status" value="1"/>
</dbReference>
<protein>
    <submittedName>
        <fullName evidence="3">Phytanoyl-CoA dioxygenase family protein</fullName>
    </submittedName>
</protein>